<dbReference type="AlphaFoldDB" id="A0A147BIX7"/>
<feature type="compositionally biased region" description="Low complexity" evidence="2">
    <location>
        <begin position="52"/>
        <end position="71"/>
    </location>
</feature>
<accession>A0A147BIX7</accession>
<evidence type="ECO:0000256" key="1">
    <source>
        <dbReference type="SAM" id="Coils"/>
    </source>
</evidence>
<proteinExistence type="predicted"/>
<dbReference type="PANTHER" id="PTHR11505">
    <property type="entry name" value="L1 TRANSPOSABLE ELEMENT-RELATED"/>
    <property type="match status" value="1"/>
</dbReference>
<feature type="coiled-coil region" evidence="1">
    <location>
        <begin position="181"/>
        <end position="246"/>
    </location>
</feature>
<keyword evidence="3" id="KW-0732">Signal</keyword>
<evidence type="ECO:0000256" key="3">
    <source>
        <dbReference type="SAM" id="SignalP"/>
    </source>
</evidence>
<dbReference type="InterPro" id="IPR004244">
    <property type="entry name" value="Transposase_22"/>
</dbReference>
<feature type="chain" id="PRO_5012881691" evidence="3">
    <location>
        <begin position="16"/>
        <end position="412"/>
    </location>
</feature>
<dbReference type="EMBL" id="GEGO01004664">
    <property type="protein sequence ID" value="JAR90740.1"/>
    <property type="molecule type" value="Transcribed_RNA"/>
</dbReference>
<feature type="signal peptide" evidence="3">
    <location>
        <begin position="1"/>
        <end position="15"/>
    </location>
</feature>
<evidence type="ECO:0000256" key="2">
    <source>
        <dbReference type="SAM" id="MobiDB-lite"/>
    </source>
</evidence>
<dbReference type="Gene3D" id="3.30.70.1820">
    <property type="entry name" value="L1 transposable element, RRM domain"/>
    <property type="match status" value="1"/>
</dbReference>
<feature type="region of interest" description="Disordered" evidence="2">
    <location>
        <begin position="52"/>
        <end position="72"/>
    </location>
</feature>
<keyword evidence="1" id="KW-0175">Coiled coil</keyword>
<evidence type="ECO:0000313" key="4">
    <source>
        <dbReference type="EMBL" id="JAR90740.1"/>
    </source>
</evidence>
<sequence>MRIVNLFVLLLQIAGGPVLDNCRQHQAFAVPKLPSQPANAIIILERPSVETATSSTSSTSGPSPGFTTKPGASSLSASGHGCTATMRIVNLFVLLLQVSKRDTDPCFRSNCICIVVLPCPEACLESFRVLLLMLCGDVEVNPGPMSEHQVKQFNEMFQLLQGLNARSLKFEEGQATVIASINELKANQKSIQNSVTNLAQRVTTVDAKTAAFHDTERELVAAHHTIERMEKDNRNLKSRLSDMEDRSRRDNLIFHGIDDSVHETWSQSEDKVLSFLSNVLNMTVSHEQIARAHRLGAFVSGKSRPVIVKFESFKTKDHILSCRARLKNNPVSVAEDFSPETRLARKRLLDYGKSQGTVFKLRYNKLSLNGKCFAYNAADDSIYELLPSAAVQRAYNGAQPAAEAVSGPATTS</sequence>
<organism evidence="4">
    <name type="scientific">Ixodes ricinus</name>
    <name type="common">Common tick</name>
    <name type="synonym">Acarus ricinus</name>
    <dbReference type="NCBI Taxonomy" id="34613"/>
    <lineage>
        <taxon>Eukaryota</taxon>
        <taxon>Metazoa</taxon>
        <taxon>Ecdysozoa</taxon>
        <taxon>Arthropoda</taxon>
        <taxon>Chelicerata</taxon>
        <taxon>Arachnida</taxon>
        <taxon>Acari</taxon>
        <taxon>Parasitiformes</taxon>
        <taxon>Ixodida</taxon>
        <taxon>Ixodoidea</taxon>
        <taxon>Ixodidae</taxon>
        <taxon>Ixodinae</taxon>
        <taxon>Ixodes</taxon>
    </lineage>
</organism>
<protein>
    <submittedName>
        <fullName evidence="4">Putative tick transposon</fullName>
    </submittedName>
</protein>
<name>A0A147BIX7_IXORI</name>
<reference evidence="4" key="1">
    <citation type="journal article" date="2018" name="PLoS Negl. Trop. Dis.">
        <title>Sialome diversity of ticks revealed by RNAseq of single tick salivary glands.</title>
        <authorList>
            <person name="Perner J."/>
            <person name="Kropackova S."/>
            <person name="Kopacek P."/>
            <person name="Ribeiro J.M."/>
        </authorList>
    </citation>
    <scope>NUCLEOTIDE SEQUENCE</scope>
    <source>
        <strain evidence="4">Siblings of single egg batch collected in Ceske Budejovice</strain>
        <tissue evidence="4">Salivary glands</tissue>
    </source>
</reference>